<dbReference type="InterPro" id="IPR024654">
    <property type="entry name" value="Calcineurin-like_PHP_lpxH"/>
</dbReference>
<evidence type="ECO:0000259" key="2">
    <source>
        <dbReference type="Pfam" id="PF12850"/>
    </source>
</evidence>
<evidence type="ECO:0000313" key="3">
    <source>
        <dbReference type="EMBL" id="TFU33516.1"/>
    </source>
</evidence>
<evidence type="ECO:0000313" key="4">
    <source>
        <dbReference type="Proteomes" id="UP000298358"/>
    </source>
</evidence>
<dbReference type="SUPFAM" id="SSF56300">
    <property type="entry name" value="Metallo-dependent phosphatases"/>
    <property type="match status" value="1"/>
</dbReference>
<proteinExistence type="inferred from homology"/>
<dbReference type="EMBL" id="SPQB01000008">
    <property type="protein sequence ID" value="TFU33516.1"/>
    <property type="molecule type" value="Genomic_DNA"/>
</dbReference>
<dbReference type="Gene3D" id="3.60.21.10">
    <property type="match status" value="1"/>
</dbReference>
<gene>
    <name evidence="3" type="ORF">E4U02_05570</name>
</gene>
<dbReference type="Proteomes" id="UP000298358">
    <property type="component" value="Unassembled WGS sequence"/>
</dbReference>
<dbReference type="InterPro" id="IPR029052">
    <property type="entry name" value="Metallo-depent_PP-like"/>
</dbReference>
<dbReference type="OrthoDB" id="9813918at2"/>
<keyword evidence="4" id="KW-1185">Reference proteome</keyword>
<comment type="caution">
    <text evidence="3">The sequence shown here is derived from an EMBL/GenBank/DDBJ whole genome shotgun (WGS) entry which is preliminary data.</text>
</comment>
<dbReference type="RefSeq" id="WP_135113838.1">
    <property type="nucleotide sequence ID" value="NZ_JADGLL010000008.1"/>
</dbReference>
<dbReference type="InterPro" id="IPR011152">
    <property type="entry name" value="Pesterase_MJ0912"/>
</dbReference>
<sequence>MDRLALISDVHGNLGALEAVLDDIAGRGITRILNLGDVAGKGPRGSAAVDRVAEVCELTVRGNWDDFLETIPDDAPAEMVWWRDELRPDQRRWLRELPLSLDLLVSGRRVRLFHASAESPHLRVHFHHTPEQFDSMFANTEMTGDGPAPVIVGYGDIHDAYIESHEGRTLFNVGSVGNPLDEPTPSYVILEGIVGSEEPAAFGLQFVRVPYDVEAEIQVAERLEMPRAVEWASELRTARYRGASAPVDA</sequence>
<dbReference type="GO" id="GO:0016791">
    <property type="term" value="F:phosphatase activity"/>
    <property type="evidence" value="ECO:0007669"/>
    <property type="project" value="TreeGrafter"/>
</dbReference>
<organism evidence="3 4">
    <name type="scientific">Microbacterium paludicola</name>
    <dbReference type="NCBI Taxonomy" id="300019"/>
    <lineage>
        <taxon>Bacteria</taxon>
        <taxon>Bacillati</taxon>
        <taxon>Actinomycetota</taxon>
        <taxon>Actinomycetes</taxon>
        <taxon>Micrococcales</taxon>
        <taxon>Microbacteriaceae</taxon>
        <taxon>Microbacterium</taxon>
    </lineage>
</organism>
<dbReference type="Pfam" id="PF12850">
    <property type="entry name" value="Metallophos_2"/>
    <property type="match status" value="1"/>
</dbReference>
<dbReference type="InterPro" id="IPR050126">
    <property type="entry name" value="Ap4A_hydrolase"/>
</dbReference>
<comment type="similarity">
    <text evidence="1">Belongs to the metallophosphoesterase superfamily. YfcE family.</text>
</comment>
<accession>A0A4Y9FXA8</accession>
<dbReference type="PANTHER" id="PTHR42850:SF2">
    <property type="entry name" value="BLL5683 PROTEIN"/>
    <property type="match status" value="1"/>
</dbReference>
<dbReference type="PANTHER" id="PTHR42850">
    <property type="entry name" value="METALLOPHOSPHOESTERASE"/>
    <property type="match status" value="1"/>
</dbReference>
<evidence type="ECO:0000256" key="1">
    <source>
        <dbReference type="ARBA" id="ARBA00008950"/>
    </source>
</evidence>
<protein>
    <submittedName>
        <fullName evidence="3">Metallophosphoesterase</fullName>
    </submittedName>
</protein>
<feature type="domain" description="Calcineurin-like phosphoesterase" evidence="2">
    <location>
        <begin position="3"/>
        <end position="191"/>
    </location>
</feature>
<name>A0A4Y9FXA8_9MICO</name>
<dbReference type="GO" id="GO:0005737">
    <property type="term" value="C:cytoplasm"/>
    <property type="evidence" value="ECO:0007669"/>
    <property type="project" value="TreeGrafter"/>
</dbReference>
<dbReference type="AlphaFoldDB" id="A0A4Y9FXA8"/>
<reference evidence="3 4" key="1">
    <citation type="submission" date="2019-03" db="EMBL/GenBank/DDBJ databases">
        <title>Diversity of the mouse oral microbiome.</title>
        <authorList>
            <person name="Joseph S."/>
            <person name="Aduse-Opoku J."/>
            <person name="Curtis M."/>
            <person name="Wade W."/>
            <person name="Hashim A."/>
        </authorList>
    </citation>
    <scope>NUCLEOTIDE SEQUENCE [LARGE SCALE GENOMIC DNA]</scope>
    <source>
        <strain evidence="3 4">P1012</strain>
    </source>
</reference>
<dbReference type="PIRSF" id="PIRSF000883">
    <property type="entry name" value="Pesterase_MJ0912"/>
    <property type="match status" value="1"/>
</dbReference>